<protein>
    <recommendedName>
        <fullName evidence="1">DUF7705 domain-containing protein</fullName>
    </recommendedName>
</protein>
<dbReference type="Pfam" id="PF24804">
    <property type="entry name" value="DUF7705"/>
    <property type="match status" value="1"/>
</dbReference>
<proteinExistence type="predicted"/>
<evidence type="ECO:0000313" key="3">
    <source>
        <dbReference type="Proteomes" id="UP001558713"/>
    </source>
</evidence>
<reference evidence="2 3" key="1">
    <citation type="submission" date="2024-04" db="EMBL/GenBank/DDBJ databases">
        <title>Genome assembly C_amara_ONT_v2.</title>
        <authorList>
            <person name="Yant L."/>
            <person name="Moore C."/>
            <person name="Slenker M."/>
        </authorList>
    </citation>
    <scope>NUCLEOTIDE SEQUENCE [LARGE SCALE GENOMIC DNA]</scope>
    <source>
        <tissue evidence="2">Leaf</tissue>
    </source>
</reference>
<dbReference type="Proteomes" id="UP001558713">
    <property type="component" value="Unassembled WGS sequence"/>
</dbReference>
<keyword evidence="3" id="KW-1185">Reference proteome</keyword>
<dbReference type="PANTHER" id="PTHR33916:SF8">
    <property type="entry name" value="OS05G0272800 PROTEIN"/>
    <property type="match status" value="1"/>
</dbReference>
<dbReference type="InterPro" id="IPR056122">
    <property type="entry name" value="DUF7705"/>
</dbReference>
<organism evidence="2 3">
    <name type="scientific">Cardamine amara subsp. amara</name>
    <dbReference type="NCBI Taxonomy" id="228776"/>
    <lineage>
        <taxon>Eukaryota</taxon>
        <taxon>Viridiplantae</taxon>
        <taxon>Streptophyta</taxon>
        <taxon>Embryophyta</taxon>
        <taxon>Tracheophyta</taxon>
        <taxon>Spermatophyta</taxon>
        <taxon>Magnoliopsida</taxon>
        <taxon>eudicotyledons</taxon>
        <taxon>Gunneridae</taxon>
        <taxon>Pentapetalae</taxon>
        <taxon>rosids</taxon>
        <taxon>malvids</taxon>
        <taxon>Brassicales</taxon>
        <taxon>Brassicaceae</taxon>
        <taxon>Cardamineae</taxon>
        <taxon>Cardamine</taxon>
    </lineage>
</organism>
<evidence type="ECO:0000313" key="2">
    <source>
        <dbReference type="EMBL" id="KAL1221465.1"/>
    </source>
</evidence>
<evidence type="ECO:0000259" key="1">
    <source>
        <dbReference type="Pfam" id="PF24804"/>
    </source>
</evidence>
<feature type="domain" description="DUF7705" evidence="1">
    <location>
        <begin position="5"/>
        <end position="242"/>
    </location>
</feature>
<accession>A0ABD1BW60</accession>
<dbReference type="EMBL" id="JBANAX010000127">
    <property type="protein sequence ID" value="KAL1221465.1"/>
    <property type="molecule type" value="Genomic_DNA"/>
</dbReference>
<gene>
    <name evidence="2" type="ORF">V5N11_035601</name>
</gene>
<sequence length="263" mass="30159">MQQRIQKKQSNNTSSGCSLVHKVSDSDNKLGIGKTIPGIISESALQKPDLYAVEKELYLGSLCQVSDKTNPWSFPPDGNAQKRKLGHKIWSLPLKRPEDPTFQSTRKIPLLWLWLYEPTGAEPREDRAFERDGHTMMGWFNGTYELEADLGNGLDGISYYEVLWEKRVGVGGWEFKHKLKTSSKYPWRMLYLRADATRGFSGGYHYDTRGMLKTLPESPNFKARLTLCIKQGGGPMSQFYLLLKKQRTDIYNDDSIKLPWLIF</sequence>
<dbReference type="PANTHER" id="PTHR33916">
    <property type="entry name" value="EXPANSIN-LIKE EG45 DOMAIN-CONTAINING PROTEIN"/>
    <property type="match status" value="1"/>
</dbReference>
<comment type="caution">
    <text evidence="2">The sequence shown here is derived from an EMBL/GenBank/DDBJ whole genome shotgun (WGS) entry which is preliminary data.</text>
</comment>
<dbReference type="AlphaFoldDB" id="A0ABD1BW60"/>
<name>A0ABD1BW60_CARAN</name>